<dbReference type="Proteomes" id="UP000754563">
    <property type="component" value="Unassembled WGS sequence"/>
</dbReference>
<gene>
    <name evidence="1" type="ORF">KC717_01520</name>
</gene>
<proteinExistence type="predicted"/>
<comment type="caution">
    <text evidence="1">The sequence shown here is derived from an EMBL/GenBank/DDBJ whole genome shotgun (WGS) entry which is preliminary data.</text>
</comment>
<reference evidence="1" key="1">
    <citation type="submission" date="2020-04" db="EMBL/GenBank/DDBJ databases">
        <authorList>
            <person name="Zhang T."/>
        </authorList>
    </citation>
    <scope>NUCLEOTIDE SEQUENCE</scope>
    <source>
        <strain evidence="1">HKST-UBA11</strain>
    </source>
</reference>
<evidence type="ECO:0000313" key="1">
    <source>
        <dbReference type="EMBL" id="MCA9385306.1"/>
    </source>
</evidence>
<accession>A0A955L828</accession>
<dbReference type="GO" id="GO:0070694">
    <property type="term" value="F:5-hydroxymethyl-dUMP N-hydrolase activity"/>
    <property type="evidence" value="ECO:0007669"/>
    <property type="project" value="TreeGrafter"/>
</dbReference>
<reference evidence="1" key="2">
    <citation type="journal article" date="2021" name="Microbiome">
        <title>Successional dynamics and alternative stable states in a saline activated sludge microbial community over 9 years.</title>
        <authorList>
            <person name="Wang Y."/>
            <person name="Ye J."/>
            <person name="Ju F."/>
            <person name="Liu L."/>
            <person name="Boyd J.A."/>
            <person name="Deng Y."/>
            <person name="Parks D.H."/>
            <person name="Jiang X."/>
            <person name="Yin X."/>
            <person name="Woodcroft B.J."/>
            <person name="Tyson G.W."/>
            <person name="Hugenholtz P."/>
            <person name="Polz M.F."/>
            <person name="Zhang T."/>
        </authorList>
    </citation>
    <scope>NUCLEOTIDE SEQUENCE</scope>
    <source>
        <strain evidence="1">HKST-UBA11</strain>
    </source>
</reference>
<protein>
    <recommendedName>
        <fullName evidence="3">Nucleoside 2-deoxyribosyltransferase</fullName>
    </recommendedName>
</protein>
<dbReference type="InterPro" id="IPR051239">
    <property type="entry name" value="2'-dNMP_N-hydrolase"/>
</dbReference>
<dbReference type="GO" id="GO:0009159">
    <property type="term" value="P:deoxyribonucleoside monophosphate catabolic process"/>
    <property type="evidence" value="ECO:0007669"/>
    <property type="project" value="TreeGrafter"/>
</dbReference>
<dbReference type="AlphaFoldDB" id="A0A955L828"/>
<dbReference type="PANTHER" id="PTHR15364">
    <property type="entry name" value="2'-DEOXYNUCLEOSIDE 5'-PHOSPHATE N-HYDROLASE 1"/>
    <property type="match status" value="1"/>
</dbReference>
<organism evidence="1 2">
    <name type="scientific">Candidatus Dojkabacteria bacterium</name>
    <dbReference type="NCBI Taxonomy" id="2099670"/>
    <lineage>
        <taxon>Bacteria</taxon>
        <taxon>Candidatus Dojkabacteria</taxon>
    </lineage>
</organism>
<evidence type="ECO:0008006" key="3">
    <source>
        <dbReference type="Google" id="ProtNLM"/>
    </source>
</evidence>
<name>A0A955L828_9BACT</name>
<dbReference type="PANTHER" id="PTHR15364:SF0">
    <property type="entry name" value="2'-DEOXYNUCLEOSIDE 5'-PHOSPHATE N-HYDROLASE 1"/>
    <property type="match status" value="1"/>
</dbReference>
<dbReference type="SUPFAM" id="SSF52309">
    <property type="entry name" value="N-(deoxy)ribosyltransferase-like"/>
    <property type="match status" value="1"/>
</dbReference>
<dbReference type="EMBL" id="JAGQLH010000012">
    <property type="protein sequence ID" value="MCA9385306.1"/>
    <property type="molecule type" value="Genomic_DNA"/>
</dbReference>
<sequence>MKIYFASSSSFYQEHKDEFSYIKDIIRKLNNGEVSSITDVKNEGDYNDVSKLLSKAERVMKECDVLIAEGSNPSAGLGYDIAKAVSLKKQVLVLIKSESDNIAEEKVTPHPMRQNSKAITYAKYNEKSVESTIKKFITDSKKKLDTKFILIIPPEIDQYLEWASDNRRMHKAQIVRNAIEDAMEKDNEWQEAR</sequence>
<dbReference type="Gene3D" id="3.40.50.450">
    <property type="match status" value="1"/>
</dbReference>
<evidence type="ECO:0000313" key="2">
    <source>
        <dbReference type="Proteomes" id="UP000754563"/>
    </source>
</evidence>